<dbReference type="EMBL" id="CP121769">
    <property type="protein sequence ID" value="WGE10532.1"/>
    <property type="molecule type" value="Genomic_DNA"/>
</dbReference>
<dbReference type="RefSeq" id="WP_005711872.1">
    <property type="nucleotide sequence ID" value="NZ_CBCRUP010000032.1"/>
</dbReference>
<keyword evidence="1" id="KW-1133">Transmembrane helix</keyword>
<evidence type="ECO:0000313" key="5">
    <source>
        <dbReference type="Proteomes" id="UP001148834"/>
    </source>
</evidence>
<dbReference type="Proteomes" id="UP001222296">
    <property type="component" value="Chromosome"/>
</dbReference>
<reference evidence="3" key="1">
    <citation type="submission" date="2021-03" db="EMBL/GenBank/DDBJ databases">
        <title>Characterization of a novel Integrative Conjugative Element in Glaesserella parasuis.</title>
        <authorList>
            <person name="Hu G."/>
            <person name="Sun H."/>
        </authorList>
    </citation>
    <scope>NUCLEOTIDE SEQUENCE</scope>
    <source>
        <strain evidence="3">GHP1807</strain>
    </source>
</reference>
<dbReference type="Proteomes" id="UP001148834">
    <property type="component" value="Unassembled WGS sequence"/>
</dbReference>
<keyword evidence="1" id="KW-0812">Transmembrane</keyword>
<reference evidence="4" key="3">
    <citation type="submission" date="2023-04" db="EMBL/GenBank/DDBJ databases">
        <title>Molecular characterization of the Integrative and Conjugative elements harboring multidrug-resistance gene from Glaesserella (Haemophilus) parasuis.</title>
        <authorList>
            <person name="Che Y."/>
            <person name="Zhou L."/>
        </authorList>
    </citation>
    <scope>NUCLEOTIDE SEQUENCE</scope>
    <source>
        <strain evidence="4">Z44</strain>
    </source>
</reference>
<accession>A0A145QFK9</accession>
<reference evidence="2" key="2">
    <citation type="submission" date="2022-09" db="EMBL/GenBank/DDBJ databases">
        <title>Molecular characterization of Glaesserella parasuis strains circulating in commercial swine farms using whole-genome sequencing.</title>
        <authorList>
            <person name="Mugabi R."/>
            <person name="Clavijo M."/>
            <person name="Li G."/>
        </authorList>
    </citation>
    <scope>NUCLEOTIDE SEQUENCE</scope>
    <source>
        <strain evidence="2">0435-53</strain>
    </source>
</reference>
<sequence length="63" mass="7113">MAANSVSIVTLLSTVTISSVLFGLVSADKPALFRTAMEIHDKIREMREINQWFKEDMAKKLVM</sequence>
<organism evidence="2 5">
    <name type="scientific">Glaesserella parasuis</name>
    <name type="common">Haemophilus parasuis</name>
    <dbReference type="NCBI Taxonomy" id="738"/>
    <lineage>
        <taxon>Bacteria</taxon>
        <taxon>Pseudomonadati</taxon>
        <taxon>Pseudomonadota</taxon>
        <taxon>Gammaproteobacteria</taxon>
        <taxon>Pasteurellales</taxon>
        <taxon>Pasteurellaceae</taxon>
        <taxon>Glaesserella</taxon>
    </lineage>
</organism>
<dbReference type="Proteomes" id="UP000662736">
    <property type="component" value="Chromosome"/>
</dbReference>
<evidence type="ECO:0000313" key="4">
    <source>
        <dbReference type="EMBL" id="WGE10532.1"/>
    </source>
</evidence>
<dbReference type="EMBL" id="JAODIR010000107">
    <property type="protein sequence ID" value="MDD2169179.1"/>
    <property type="molecule type" value="Genomic_DNA"/>
</dbReference>
<evidence type="ECO:0000256" key="1">
    <source>
        <dbReference type="SAM" id="Phobius"/>
    </source>
</evidence>
<proteinExistence type="predicted"/>
<dbReference type="EMBL" id="CP071491">
    <property type="protein sequence ID" value="QSX16679.1"/>
    <property type="molecule type" value="Genomic_DNA"/>
</dbReference>
<protein>
    <submittedName>
        <fullName evidence="2">Uncharacterized protein</fullName>
    </submittedName>
</protein>
<evidence type="ECO:0000313" key="2">
    <source>
        <dbReference type="EMBL" id="MDD2169179.1"/>
    </source>
</evidence>
<dbReference type="AlphaFoldDB" id="A0A145QFK9"/>
<name>A0A145QFK9_GLAPU</name>
<keyword evidence="1" id="KW-0472">Membrane</keyword>
<gene>
    <name evidence="3" type="ORF">J1G54_10090</name>
    <name evidence="2" type="ORF">N5925_11500</name>
    <name evidence="4" type="ORF">QBL01_02705</name>
</gene>
<feature type="transmembrane region" description="Helical" evidence="1">
    <location>
        <begin position="6"/>
        <end position="27"/>
    </location>
</feature>
<evidence type="ECO:0000313" key="3">
    <source>
        <dbReference type="EMBL" id="QSX16679.1"/>
    </source>
</evidence>